<evidence type="ECO:0000313" key="4">
    <source>
        <dbReference type="Proteomes" id="UP000314011"/>
    </source>
</evidence>
<feature type="binding site" evidence="2">
    <location>
        <position position="94"/>
    </location>
    <ligand>
        <name>Mg(2+)</name>
        <dbReference type="ChEBI" id="CHEBI:18420"/>
        <label>1</label>
        <note>catalytic</note>
    </ligand>
</feature>
<comment type="cofactor">
    <cofactor evidence="2">
        <name>Mg(2+)</name>
        <dbReference type="ChEBI" id="CHEBI:18420"/>
    </cofactor>
</comment>
<dbReference type="OrthoDB" id="9785695at2"/>
<dbReference type="RefSeq" id="WP_140193182.1">
    <property type="nucleotide sequence ID" value="NZ_CP065915.1"/>
</dbReference>
<dbReference type="AlphaFoldDB" id="A0A5C5GE67"/>
<dbReference type="InterPro" id="IPR000760">
    <property type="entry name" value="Inositol_monophosphatase-like"/>
</dbReference>
<protein>
    <submittedName>
        <fullName evidence="3">Inositol monophosphatase</fullName>
    </submittedName>
</protein>
<feature type="binding site" evidence="2">
    <location>
        <position position="223"/>
    </location>
    <ligand>
        <name>Mg(2+)</name>
        <dbReference type="ChEBI" id="CHEBI:18420"/>
        <label>1</label>
        <note>catalytic</note>
    </ligand>
</feature>
<keyword evidence="2" id="KW-0460">Magnesium</keyword>
<reference evidence="3 4" key="1">
    <citation type="submission" date="2019-06" db="EMBL/GenBank/DDBJ databases">
        <title>Genome of new Rhodobacteraceae sp. SM1903.</title>
        <authorList>
            <person name="Ren X."/>
        </authorList>
    </citation>
    <scope>NUCLEOTIDE SEQUENCE [LARGE SCALE GENOMIC DNA]</scope>
    <source>
        <strain evidence="3 4">SM1903</strain>
    </source>
</reference>
<dbReference type="GO" id="GO:0046872">
    <property type="term" value="F:metal ion binding"/>
    <property type="evidence" value="ECO:0007669"/>
    <property type="project" value="UniProtKB-KW"/>
</dbReference>
<evidence type="ECO:0000313" key="3">
    <source>
        <dbReference type="EMBL" id="TNY32504.1"/>
    </source>
</evidence>
<dbReference type="GO" id="GO:0007165">
    <property type="term" value="P:signal transduction"/>
    <property type="evidence" value="ECO:0007669"/>
    <property type="project" value="TreeGrafter"/>
</dbReference>
<dbReference type="PRINTS" id="PR00377">
    <property type="entry name" value="IMPHPHTASES"/>
</dbReference>
<dbReference type="GO" id="GO:0006020">
    <property type="term" value="P:inositol metabolic process"/>
    <property type="evidence" value="ECO:0007669"/>
    <property type="project" value="TreeGrafter"/>
</dbReference>
<dbReference type="Gene3D" id="3.30.540.10">
    <property type="entry name" value="Fructose-1,6-Bisphosphatase, subunit A, domain 1"/>
    <property type="match status" value="1"/>
</dbReference>
<name>A0A5C5GE67_9RHOB</name>
<proteinExistence type="inferred from homology"/>
<organism evidence="3 4">
    <name type="scientific">Pelagovum pacificum</name>
    <dbReference type="NCBI Taxonomy" id="2588711"/>
    <lineage>
        <taxon>Bacteria</taxon>
        <taxon>Pseudomonadati</taxon>
        <taxon>Pseudomonadota</taxon>
        <taxon>Alphaproteobacteria</taxon>
        <taxon>Rhodobacterales</taxon>
        <taxon>Paracoccaceae</taxon>
        <taxon>Pelagovum</taxon>
    </lineage>
</organism>
<keyword evidence="4" id="KW-1185">Reference proteome</keyword>
<gene>
    <name evidence="3" type="ORF">FHY64_04225</name>
</gene>
<dbReference type="Gene3D" id="3.40.190.80">
    <property type="match status" value="1"/>
</dbReference>
<dbReference type="Pfam" id="PF00459">
    <property type="entry name" value="Inositol_P"/>
    <property type="match status" value="1"/>
</dbReference>
<feature type="binding site" evidence="2">
    <location>
        <position position="71"/>
    </location>
    <ligand>
        <name>Mg(2+)</name>
        <dbReference type="ChEBI" id="CHEBI:18420"/>
        <label>1</label>
        <note>catalytic</note>
    </ligand>
</feature>
<dbReference type="SUPFAM" id="SSF56655">
    <property type="entry name" value="Carbohydrate phosphatase"/>
    <property type="match status" value="1"/>
</dbReference>
<dbReference type="GO" id="GO:0008934">
    <property type="term" value="F:inositol monophosphate 1-phosphatase activity"/>
    <property type="evidence" value="ECO:0007669"/>
    <property type="project" value="TreeGrafter"/>
</dbReference>
<dbReference type="EMBL" id="VFFF01000001">
    <property type="protein sequence ID" value="TNY32504.1"/>
    <property type="molecule type" value="Genomic_DNA"/>
</dbReference>
<keyword evidence="2" id="KW-0479">Metal-binding</keyword>
<evidence type="ECO:0000256" key="2">
    <source>
        <dbReference type="PIRSR" id="PIRSR600760-2"/>
    </source>
</evidence>
<feature type="binding site" evidence="2">
    <location>
        <position position="97"/>
    </location>
    <ligand>
        <name>Mg(2+)</name>
        <dbReference type="ChEBI" id="CHEBI:18420"/>
        <label>1</label>
        <note>catalytic</note>
    </ligand>
</feature>
<sequence>MIDRSAETALIELVREVAKAEILPRFRRLDATEIDTKSGPEDLVTAADLAAEAKLVEGIARIMPDAEVVGEEGVAADPSRLDLLSGSGCVVVVDPVDGTWNFARGLAVFGVILAVVEDGRTVFGLLYDPVFDDWFAARRGGGAWTGGAGRVDRPLTIDGTMPVSEASGYVPVNLYPEELRMAVSQATFRTGGARSLRCSCHEYRLLASGAVDYLISGLLKPWDHLAGALITREAGGFAAMMGGQPYRPFTTEGQLVAASSYPLWSGVSELFETALQSQMPASSTSS</sequence>
<comment type="caution">
    <text evidence="3">The sequence shown here is derived from an EMBL/GenBank/DDBJ whole genome shotgun (WGS) entry which is preliminary data.</text>
</comment>
<dbReference type="PANTHER" id="PTHR20854">
    <property type="entry name" value="INOSITOL MONOPHOSPHATASE"/>
    <property type="match status" value="1"/>
</dbReference>
<comment type="similarity">
    <text evidence="1">Belongs to the inositol monophosphatase superfamily.</text>
</comment>
<dbReference type="Proteomes" id="UP000314011">
    <property type="component" value="Unassembled WGS sequence"/>
</dbReference>
<accession>A0A5C5GE67</accession>
<evidence type="ECO:0000256" key="1">
    <source>
        <dbReference type="ARBA" id="ARBA00009759"/>
    </source>
</evidence>
<dbReference type="PANTHER" id="PTHR20854:SF4">
    <property type="entry name" value="INOSITOL-1-MONOPHOSPHATASE-RELATED"/>
    <property type="match status" value="1"/>
</dbReference>